<dbReference type="Pfam" id="PF03684">
    <property type="entry name" value="UPF0179"/>
    <property type="match status" value="1"/>
</dbReference>
<evidence type="ECO:0000256" key="2">
    <source>
        <dbReference type="HAMAP-Rule" id="MF_00498"/>
    </source>
</evidence>
<organism evidence="3 4">
    <name type="scientific">Methanolobus halotolerans</name>
    <dbReference type="NCBI Taxonomy" id="2052935"/>
    <lineage>
        <taxon>Archaea</taxon>
        <taxon>Methanobacteriati</taxon>
        <taxon>Methanobacteriota</taxon>
        <taxon>Stenosarchaea group</taxon>
        <taxon>Methanomicrobia</taxon>
        <taxon>Methanosarcinales</taxon>
        <taxon>Methanosarcinaceae</taxon>
        <taxon>Methanolobus</taxon>
    </lineage>
</organism>
<proteinExistence type="inferred from homology"/>
<dbReference type="HAMAP" id="MF_00498">
    <property type="entry name" value="UPF0179"/>
    <property type="match status" value="1"/>
</dbReference>
<name>A0A4E0R204_9EURY</name>
<dbReference type="InterPro" id="IPR005369">
    <property type="entry name" value="UPF0179"/>
</dbReference>
<sequence>MTDTDTMITLVGSRLAKEGEEFVFLGESRECQKCKLKRTCLSLEPGRKYHVVKLRSDTVHECFIHDSGVLAVEVVSSPVVAAIDSKKAIAGARISYERPKCTDFDDSLYDLINPEGINNGDKCTVSKVIDSIDEGLLSGCSLKKVELNL</sequence>
<dbReference type="OrthoDB" id="24613at2157"/>
<dbReference type="PANTHER" id="PTHR40699:SF1">
    <property type="entry name" value="UPF0179 PROTEIN MJ1627"/>
    <property type="match status" value="1"/>
</dbReference>
<evidence type="ECO:0000313" key="4">
    <source>
        <dbReference type="Proteomes" id="UP000297295"/>
    </source>
</evidence>
<comment type="similarity">
    <text evidence="1 2">Belongs to the UPF0179 family.</text>
</comment>
<accession>A0A4E0R204</accession>
<gene>
    <name evidence="3" type="ORF">CUN85_00415</name>
</gene>
<dbReference type="EMBL" id="PGGK01000001">
    <property type="protein sequence ID" value="TGC11383.1"/>
    <property type="molecule type" value="Genomic_DNA"/>
</dbReference>
<evidence type="ECO:0000313" key="3">
    <source>
        <dbReference type="EMBL" id="TGC11383.1"/>
    </source>
</evidence>
<dbReference type="PANTHER" id="PTHR40699">
    <property type="entry name" value="UPF0179 PROTEIN MJ1627"/>
    <property type="match status" value="1"/>
</dbReference>
<keyword evidence="4" id="KW-1185">Reference proteome</keyword>
<dbReference type="PIRSF" id="PIRSF006595">
    <property type="entry name" value="UCP006595"/>
    <property type="match status" value="1"/>
</dbReference>
<dbReference type="AlphaFoldDB" id="A0A4E0R204"/>
<dbReference type="RefSeq" id="WP_135387873.1">
    <property type="nucleotide sequence ID" value="NZ_PGGK01000001.1"/>
</dbReference>
<reference evidence="3 4" key="1">
    <citation type="submission" date="2017-11" db="EMBL/GenBank/DDBJ databases">
        <title>Isolation and Characterization of Methanogenic Archaea from Saline Meromictic Lake at Siberia.</title>
        <authorList>
            <person name="Shen Y."/>
            <person name="Huang H.-H."/>
            <person name="Lai M.-C."/>
            <person name="Chen S.-C."/>
        </authorList>
    </citation>
    <scope>NUCLEOTIDE SEQUENCE [LARGE SCALE GENOMIC DNA]</scope>
    <source>
        <strain evidence="3 4">SY-01</strain>
    </source>
</reference>
<protein>
    <recommendedName>
        <fullName evidence="2">UPF0179 protein CUN85_00415</fullName>
    </recommendedName>
</protein>
<comment type="caution">
    <text evidence="3">The sequence shown here is derived from an EMBL/GenBank/DDBJ whole genome shotgun (WGS) entry which is preliminary data.</text>
</comment>
<evidence type="ECO:0000256" key="1">
    <source>
        <dbReference type="ARBA" id="ARBA00010824"/>
    </source>
</evidence>
<dbReference type="Proteomes" id="UP000297295">
    <property type="component" value="Unassembled WGS sequence"/>
</dbReference>